<accession>A0A1B6HQN2</accession>
<protein>
    <submittedName>
        <fullName evidence="2">Uncharacterized protein</fullName>
    </submittedName>
</protein>
<feature type="compositionally biased region" description="Basic and acidic residues" evidence="1">
    <location>
        <begin position="1"/>
        <end position="17"/>
    </location>
</feature>
<feature type="compositionally biased region" description="Low complexity" evidence="1">
    <location>
        <begin position="18"/>
        <end position="45"/>
    </location>
</feature>
<dbReference type="AlphaFoldDB" id="A0A1B6HQN2"/>
<sequence>ERLSKLRCDDAVGRDDASGGSAADADSMSAACSAGGSPSSASSSATNTAPNNTSCDREDAPGSAGSGDSDSTAGTANDNTWAASPRSGSPAFIKKNFVPKVISPSRFNDITIVNSNKFGSGIFDSRFAEKRYCG</sequence>
<feature type="compositionally biased region" description="Low complexity" evidence="1">
    <location>
        <begin position="61"/>
        <end position="76"/>
    </location>
</feature>
<gene>
    <name evidence="2" type="ORF">g.57370</name>
</gene>
<proteinExistence type="predicted"/>
<dbReference type="EMBL" id="GECU01030709">
    <property type="protein sequence ID" value="JAS76997.1"/>
    <property type="molecule type" value="Transcribed_RNA"/>
</dbReference>
<feature type="non-terminal residue" evidence="2">
    <location>
        <position position="134"/>
    </location>
</feature>
<reference evidence="2" key="1">
    <citation type="submission" date="2015-11" db="EMBL/GenBank/DDBJ databases">
        <title>De novo transcriptome assembly of four potential Pierce s Disease insect vectors from Arizona vineyards.</title>
        <authorList>
            <person name="Tassone E.E."/>
        </authorList>
    </citation>
    <scope>NUCLEOTIDE SEQUENCE</scope>
</reference>
<feature type="region of interest" description="Disordered" evidence="1">
    <location>
        <begin position="1"/>
        <end position="93"/>
    </location>
</feature>
<feature type="non-terminal residue" evidence="2">
    <location>
        <position position="1"/>
    </location>
</feature>
<evidence type="ECO:0000313" key="2">
    <source>
        <dbReference type="EMBL" id="JAS76997.1"/>
    </source>
</evidence>
<organism evidence="2">
    <name type="scientific">Homalodisca liturata</name>
    <dbReference type="NCBI Taxonomy" id="320908"/>
    <lineage>
        <taxon>Eukaryota</taxon>
        <taxon>Metazoa</taxon>
        <taxon>Ecdysozoa</taxon>
        <taxon>Arthropoda</taxon>
        <taxon>Hexapoda</taxon>
        <taxon>Insecta</taxon>
        <taxon>Pterygota</taxon>
        <taxon>Neoptera</taxon>
        <taxon>Paraneoptera</taxon>
        <taxon>Hemiptera</taxon>
        <taxon>Auchenorrhyncha</taxon>
        <taxon>Membracoidea</taxon>
        <taxon>Cicadellidae</taxon>
        <taxon>Cicadellinae</taxon>
        <taxon>Proconiini</taxon>
        <taxon>Homalodisca</taxon>
    </lineage>
</organism>
<evidence type="ECO:0000256" key="1">
    <source>
        <dbReference type="SAM" id="MobiDB-lite"/>
    </source>
</evidence>
<name>A0A1B6HQN2_9HEMI</name>